<dbReference type="InParanoid" id="A0A369JA07"/>
<sequence length="532" mass="61416">MIPQVADAIDLHWLEFDAGTSNTIILSDRETSAAQDFLAEMQHDLKSLDLEISRLHAIINDLNAKRELVIIRANRIRTALTPLKRIPHEILANIFSLTIEGLPFKLPLHLTESWPWPLRSVCSRWRQVAISTKRLWSSPVVHIDVWDVNRGRHLFLLMAAICCGENASPDKIGIQYSGDNYGVLNGRPYFREDENPMVHLVTPFLPVLRQLSFSSPLSWFSKLFETDASDLVFLETLHLECLPDRRWDFRDADRFLNGLRKTHAFRMAKKLRTFKFSSRLRFSHLEDAALPWNQLVDLDLRIPGLNMESVVSILRQCPRLVTCYLKTEFMNELEFTLMEDIVLSDLRSITMDGYIHAELFAYLVTPSLKEIHFRSERVSSSRAIATMLSNSGSSLQVFEFNEKFPRPVDEDQVTVDMILESSPALVEFDCSLDFSVSTMEKISRGEILPCLEVLKCGLPLDFVDKFVDAVETRLRGYVTPLAKLREVWGRLLFDSLETQPPESAVRHAERIRHTYGTDFKLEKDRTWYKSRR</sequence>
<organism evidence="1 2">
    <name type="scientific">Hypsizygus marmoreus</name>
    <name type="common">White beech mushroom</name>
    <name type="synonym">Agaricus marmoreus</name>
    <dbReference type="NCBI Taxonomy" id="39966"/>
    <lineage>
        <taxon>Eukaryota</taxon>
        <taxon>Fungi</taxon>
        <taxon>Dikarya</taxon>
        <taxon>Basidiomycota</taxon>
        <taxon>Agaricomycotina</taxon>
        <taxon>Agaricomycetes</taxon>
        <taxon>Agaricomycetidae</taxon>
        <taxon>Agaricales</taxon>
        <taxon>Tricholomatineae</taxon>
        <taxon>Lyophyllaceae</taxon>
        <taxon>Hypsizygus</taxon>
    </lineage>
</organism>
<protein>
    <submittedName>
        <fullName evidence="1">Uncharacterized protein</fullName>
    </submittedName>
</protein>
<keyword evidence="2" id="KW-1185">Reference proteome</keyword>
<gene>
    <name evidence="1" type="ORF">Hypma_002936</name>
</gene>
<proteinExistence type="predicted"/>
<name>A0A369JA07_HYPMA</name>
<dbReference type="EMBL" id="LUEZ02000124">
    <property type="protein sequence ID" value="RDB16573.1"/>
    <property type="molecule type" value="Genomic_DNA"/>
</dbReference>
<dbReference type="Proteomes" id="UP000076154">
    <property type="component" value="Unassembled WGS sequence"/>
</dbReference>
<evidence type="ECO:0000313" key="1">
    <source>
        <dbReference type="EMBL" id="RDB16573.1"/>
    </source>
</evidence>
<accession>A0A369JA07</accession>
<evidence type="ECO:0000313" key="2">
    <source>
        <dbReference type="Proteomes" id="UP000076154"/>
    </source>
</evidence>
<reference evidence="1" key="1">
    <citation type="submission" date="2018-04" db="EMBL/GenBank/DDBJ databases">
        <title>Whole genome sequencing of Hypsizygus marmoreus.</title>
        <authorList>
            <person name="Choi I.-G."/>
            <person name="Min B."/>
            <person name="Kim J.-G."/>
            <person name="Kim S."/>
            <person name="Oh Y.-L."/>
            <person name="Kong W.-S."/>
            <person name="Park H."/>
            <person name="Jeong J."/>
            <person name="Song E.-S."/>
        </authorList>
    </citation>
    <scope>NUCLEOTIDE SEQUENCE [LARGE SCALE GENOMIC DNA]</scope>
    <source>
        <strain evidence="1">51987-8</strain>
    </source>
</reference>
<comment type="caution">
    <text evidence="1">The sequence shown here is derived from an EMBL/GenBank/DDBJ whole genome shotgun (WGS) entry which is preliminary data.</text>
</comment>
<dbReference type="Gene3D" id="3.80.10.10">
    <property type="entry name" value="Ribonuclease Inhibitor"/>
    <property type="match status" value="1"/>
</dbReference>
<dbReference type="AlphaFoldDB" id="A0A369JA07"/>
<dbReference type="InterPro" id="IPR032675">
    <property type="entry name" value="LRR_dom_sf"/>
</dbReference>
<dbReference type="SUPFAM" id="SSF52047">
    <property type="entry name" value="RNI-like"/>
    <property type="match status" value="1"/>
</dbReference>
<dbReference type="OrthoDB" id="3365698at2759"/>